<dbReference type="InParanoid" id="W0RQ83"/>
<accession>W0RQ83</accession>
<comment type="subcellular location">
    <subcellularLocation>
        <location evidence="1">Cell membrane</location>
        <topology evidence="1">Multi-pass membrane protein</topology>
    </subcellularLocation>
</comment>
<keyword evidence="3" id="KW-0488">Methylation</keyword>
<dbReference type="KEGG" id="gba:J421_4965"/>
<dbReference type="Pfam" id="PF02203">
    <property type="entry name" value="TarH"/>
    <property type="match status" value="1"/>
</dbReference>
<evidence type="ECO:0000259" key="12">
    <source>
        <dbReference type="PROSITE" id="PS50111"/>
    </source>
</evidence>
<dbReference type="SMART" id="SM00283">
    <property type="entry name" value="MA"/>
    <property type="match status" value="1"/>
</dbReference>
<dbReference type="Gene3D" id="1.20.120.1530">
    <property type="match status" value="1"/>
</dbReference>
<evidence type="ECO:0000256" key="11">
    <source>
        <dbReference type="SAM" id="Phobius"/>
    </source>
</evidence>
<feature type="domain" description="HAMP" evidence="13">
    <location>
        <begin position="337"/>
        <end position="389"/>
    </location>
</feature>
<keyword evidence="7 11" id="KW-0472">Membrane</keyword>
<evidence type="ECO:0000256" key="8">
    <source>
        <dbReference type="ARBA" id="ARBA00023224"/>
    </source>
</evidence>
<organism evidence="14 15">
    <name type="scientific">Gemmatirosa kalamazoonensis</name>
    <dbReference type="NCBI Taxonomy" id="861299"/>
    <lineage>
        <taxon>Bacteria</taxon>
        <taxon>Pseudomonadati</taxon>
        <taxon>Gemmatimonadota</taxon>
        <taxon>Gemmatimonadia</taxon>
        <taxon>Gemmatimonadales</taxon>
        <taxon>Gemmatimonadaceae</taxon>
        <taxon>Gemmatirosa</taxon>
    </lineage>
</organism>
<evidence type="ECO:0000313" key="14">
    <source>
        <dbReference type="EMBL" id="AHG92500.1"/>
    </source>
</evidence>
<dbReference type="GO" id="GO:0006935">
    <property type="term" value="P:chemotaxis"/>
    <property type="evidence" value="ECO:0007669"/>
    <property type="project" value="UniProtKB-KW"/>
</dbReference>
<dbReference type="SMART" id="SM00304">
    <property type="entry name" value="HAMP"/>
    <property type="match status" value="2"/>
</dbReference>
<evidence type="ECO:0000256" key="2">
    <source>
        <dbReference type="ARBA" id="ARBA00022475"/>
    </source>
</evidence>
<keyword evidence="5 11" id="KW-0812">Transmembrane</keyword>
<dbReference type="InterPro" id="IPR003660">
    <property type="entry name" value="HAMP_dom"/>
</dbReference>
<dbReference type="FunCoup" id="W0RQ83">
    <property type="interactions" value="103"/>
</dbReference>
<proteinExistence type="inferred from homology"/>
<dbReference type="GO" id="GO:0005886">
    <property type="term" value="C:plasma membrane"/>
    <property type="evidence" value="ECO:0007669"/>
    <property type="project" value="UniProtKB-SubCell"/>
</dbReference>
<gene>
    <name evidence="14" type="ORF">J421_4965</name>
</gene>
<dbReference type="PROSITE" id="PS50885">
    <property type="entry name" value="HAMP"/>
    <property type="match status" value="1"/>
</dbReference>
<dbReference type="PROSITE" id="PS50111">
    <property type="entry name" value="CHEMOTAXIS_TRANSDUC_2"/>
    <property type="match status" value="1"/>
</dbReference>
<evidence type="ECO:0000256" key="10">
    <source>
        <dbReference type="PROSITE-ProRule" id="PRU00284"/>
    </source>
</evidence>
<dbReference type="InterPro" id="IPR051310">
    <property type="entry name" value="MCP_chemotaxis"/>
</dbReference>
<evidence type="ECO:0000259" key="13">
    <source>
        <dbReference type="PROSITE" id="PS50885"/>
    </source>
</evidence>
<reference evidence="14 15" key="1">
    <citation type="journal article" date="2014" name="Genome Announc.">
        <title>Genome Sequence and Methylome of Soil Bacterium Gemmatirosa kalamazoonensis KBS708T, a Member of the Rarely Cultivated Gemmatimonadetes Phylum.</title>
        <authorList>
            <person name="Debruyn J.M."/>
            <person name="Radosevich M."/>
            <person name="Wommack K.E."/>
            <person name="Polson S.W."/>
            <person name="Hauser L.J."/>
            <person name="Fawaz M.N."/>
            <person name="Korlach J."/>
            <person name="Tsai Y.C."/>
        </authorList>
    </citation>
    <scope>NUCLEOTIDE SEQUENCE [LARGE SCALE GENOMIC DNA]</scope>
    <source>
        <strain evidence="14 15">KBS708</strain>
        <plasmid evidence="15">Plasmid 1</plasmid>
    </source>
</reference>
<keyword evidence="4" id="KW-0145">Chemotaxis</keyword>
<dbReference type="Pfam" id="PF18947">
    <property type="entry name" value="HAMP_2"/>
    <property type="match status" value="1"/>
</dbReference>
<evidence type="ECO:0000256" key="5">
    <source>
        <dbReference type="ARBA" id="ARBA00022692"/>
    </source>
</evidence>
<dbReference type="PANTHER" id="PTHR43531">
    <property type="entry name" value="PROTEIN ICFG"/>
    <property type="match status" value="1"/>
</dbReference>
<keyword evidence="8 10" id="KW-0807">Transducer</keyword>
<evidence type="ECO:0000256" key="1">
    <source>
        <dbReference type="ARBA" id="ARBA00004651"/>
    </source>
</evidence>
<dbReference type="InterPro" id="IPR003122">
    <property type="entry name" value="Tar_rcpt_lig-bd"/>
</dbReference>
<dbReference type="SUPFAM" id="SSF58104">
    <property type="entry name" value="Methyl-accepting chemotaxis protein (MCP) signaling domain"/>
    <property type="match status" value="1"/>
</dbReference>
<comment type="similarity">
    <text evidence="9">Belongs to the methyl-accepting chemotaxis (MCP) protein family.</text>
</comment>
<sequence>MIRRLSIHTRLLLGLGGLLALGVVTSTVAAARVRRLDAALEDLTAHRWRTAAAAAALSDAVNDAARAKLSLFVLHGADADDATAKVAEARRHIDAAYARLDSVADDVEERAAIEHVKELRKVHAAAFDSAAALHRTGRDSAAAAQVSAAVLPTLHAYLAAIDAFRASQDSAVSEGGARARRDAAAGLQLVVVFGGVALVVGALLAWVLGTSITGPLRFVVARAEALRRDALAPIGAAAAAMAAGDTSHEVRVELPLLDDTGRDEVASLAAALDGIIVETRRACTAFDGARATVARLVAEADALTAAARDGRLDVRAPADAFAGSYRDVIDGINATLDAMVAPVRDAARTLDRVAAGDLTARVDGAYRGDHARVTAAVDATAAQLAGAISLVRGSAERVSTASGQIAAGGKSVADGAAAQAANFEEIASGLQELAATTRENAQRAQRSHERADDARRVAGDGVTRAHALTDAVEQIKRASDSAARIVKTIDEIAFQTNLLALNAAVEAARAGDAGRGFAVVADEVRALAQRSADASRQTAELITQVESSARAGVGMNADVLGAFAAVDAAVQAVREMLGDVAASSDEQARGVAQISEAMEGATRVTQQTAAGAQQAAAAAAELAQDASRLRALTEQFALDGEALDG</sequence>
<dbReference type="Pfam" id="PF00672">
    <property type="entry name" value="HAMP"/>
    <property type="match status" value="1"/>
</dbReference>
<dbReference type="HOGENOM" id="CLU_000445_107_20_0"/>
<keyword evidence="15" id="KW-1185">Reference proteome</keyword>
<dbReference type="Gene3D" id="1.10.287.950">
    <property type="entry name" value="Methyl-accepting chemotaxis protein"/>
    <property type="match status" value="1"/>
</dbReference>
<evidence type="ECO:0000256" key="4">
    <source>
        <dbReference type="ARBA" id="ARBA00022500"/>
    </source>
</evidence>
<evidence type="ECO:0000313" key="15">
    <source>
        <dbReference type="Proteomes" id="UP000019151"/>
    </source>
</evidence>
<dbReference type="Proteomes" id="UP000019151">
    <property type="component" value="Plasmid 1"/>
</dbReference>
<dbReference type="InterPro" id="IPR004089">
    <property type="entry name" value="MCPsignal_dom"/>
</dbReference>
<evidence type="ECO:0000256" key="9">
    <source>
        <dbReference type="ARBA" id="ARBA00029447"/>
    </source>
</evidence>
<evidence type="ECO:0000256" key="3">
    <source>
        <dbReference type="ARBA" id="ARBA00022481"/>
    </source>
</evidence>
<name>W0RQ83_9BACT</name>
<evidence type="ECO:0000256" key="7">
    <source>
        <dbReference type="ARBA" id="ARBA00023136"/>
    </source>
</evidence>
<dbReference type="AlphaFoldDB" id="W0RQ83"/>
<feature type="domain" description="Methyl-accepting transducer" evidence="12">
    <location>
        <begin position="394"/>
        <end position="623"/>
    </location>
</feature>
<dbReference type="PANTHER" id="PTHR43531:SF11">
    <property type="entry name" value="METHYL-ACCEPTING CHEMOTAXIS PROTEIN 3"/>
    <property type="match status" value="1"/>
</dbReference>
<keyword evidence="14" id="KW-0614">Plasmid</keyword>
<dbReference type="GO" id="GO:0007165">
    <property type="term" value="P:signal transduction"/>
    <property type="evidence" value="ECO:0007669"/>
    <property type="project" value="UniProtKB-KW"/>
</dbReference>
<dbReference type="Pfam" id="PF00015">
    <property type="entry name" value="MCPsignal"/>
    <property type="match status" value="1"/>
</dbReference>
<protein>
    <submittedName>
        <fullName evidence="14">Chemotaxis sensory transducer</fullName>
    </submittedName>
</protein>
<dbReference type="RefSeq" id="WP_025413839.1">
    <property type="nucleotide sequence ID" value="NZ_CP007129.1"/>
</dbReference>
<dbReference type="OrthoDB" id="9814363at2"/>
<geneLocation type="plasmid" evidence="14 15">
    <name>1</name>
</geneLocation>
<dbReference type="EMBL" id="CP007129">
    <property type="protein sequence ID" value="AHG92500.1"/>
    <property type="molecule type" value="Genomic_DNA"/>
</dbReference>
<dbReference type="GO" id="GO:0004888">
    <property type="term" value="F:transmembrane signaling receptor activity"/>
    <property type="evidence" value="ECO:0007669"/>
    <property type="project" value="TreeGrafter"/>
</dbReference>
<keyword evidence="6 11" id="KW-1133">Transmembrane helix</keyword>
<keyword evidence="2" id="KW-1003">Cell membrane</keyword>
<evidence type="ECO:0000256" key="6">
    <source>
        <dbReference type="ARBA" id="ARBA00022989"/>
    </source>
</evidence>
<feature type="transmembrane region" description="Helical" evidence="11">
    <location>
        <begin position="187"/>
        <end position="208"/>
    </location>
</feature>